<evidence type="ECO:0000256" key="3">
    <source>
        <dbReference type="ARBA" id="ARBA00004496"/>
    </source>
</evidence>
<dbReference type="GO" id="GO:0031929">
    <property type="term" value="P:TOR signaling"/>
    <property type="evidence" value="ECO:0007669"/>
    <property type="project" value="TreeGrafter"/>
</dbReference>
<dbReference type="GO" id="GO:0006979">
    <property type="term" value="P:response to oxidative stress"/>
    <property type="evidence" value="ECO:0007669"/>
    <property type="project" value="TreeGrafter"/>
</dbReference>
<evidence type="ECO:0000256" key="1">
    <source>
        <dbReference type="ARBA" id="ARBA00004370"/>
    </source>
</evidence>
<dbReference type="GO" id="GO:0005764">
    <property type="term" value="C:lysosome"/>
    <property type="evidence" value="ECO:0007669"/>
    <property type="project" value="UniProtKB-SubCell"/>
</dbReference>
<feature type="domain" description="TLDc" evidence="10">
    <location>
        <begin position="370"/>
        <end position="538"/>
    </location>
</feature>
<dbReference type="AlphaFoldDB" id="A0A667HQZ7"/>
<dbReference type="GO" id="GO:0016020">
    <property type="term" value="C:membrane"/>
    <property type="evidence" value="ECO:0007669"/>
    <property type="project" value="UniProtKB-SubCell"/>
</dbReference>
<evidence type="ECO:0000256" key="5">
    <source>
        <dbReference type="ARBA" id="ARBA00023136"/>
    </source>
</evidence>
<accession>A0A667HQZ7</accession>
<dbReference type="PANTHER" id="PTHR23354">
    <property type="entry name" value="NUCLEOLAR PROTEIN 7/ESTROGEN RECEPTOR COACTIVATOR-RELATED"/>
    <property type="match status" value="1"/>
</dbReference>
<reference evidence="11" key="2">
    <citation type="submission" date="2025-09" db="UniProtKB">
        <authorList>
            <consortium name="Ensembl"/>
        </authorList>
    </citation>
    <scope>IDENTIFICATION</scope>
</reference>
<protein>
    <recommendedName>
        <fullName evidence="7">MTOR-associated protein MEAK7</fullName>
    </recommendedName>
    <alternativeName>
        <fullName evidence="9">TBC/LysM-associated domain-containing protein 1</fullName>
    </alternativeName>
    <alternativeName>
        <fullName evidence="8">TLD domain-containing protein 1</fullName>
    </alternativeName>
</protein>
<dbReference type="SMART" id="SM00584">
    <property type="entry name" value="TLDc"/>
    <property type="match status" value="1"/>
</dbReference>
<evidence type="ECO:0000313" key="11">
    <source>
        <dbReference type="Ensembl" id="ENSLCNP00005022845.1"/>
    </source>
</evidence>
<evidence type="ECO:0000313" key="12">
    <source>
        <dbReference type="Proteomes" id="UP000472241"/>
    </source>
</evidence>
<dbReference type="InterPro" id="IPR006571">
    <property type="entry name" value="TLDc_dom"/>
</dbReference>
<evidence type="ECO:0000256" key="7">
    <source>
        <dbReference type="ARBA" id="ARBA00039594"/>
    </source>
</evidence>
<dbReference type="PANTHER" id="PTHR23354:SF131">
    <property type="entry name" value="MTOR-ASSOCIATED PROTEIN MEAK7"/>
    <property type="match status" value="1"/>
</dbReference>
<keyword evidence="6" id="KW-0458">Lysosome</keyword>
<name>A0A667HQZ7_LYNCA</name>
<proteinExistence type="predicted"/>
<keyword evidence="5" id="KW-0472">Membrane</keyword>
<dbReference type="Ensembl" id="ENSLCNT00005025528.1">
    <property type="protein sequence ID" value="ENSLCNP00005022845.1"/>
    <property type="gene ID" value="ENSLCNG00005014850.1"/>
</dbReference>
<organism evidence="11 12">
    <name type="scientific">Lynx canadensis</name>
    <name type="common">Canada lynx</name>
    <name type="synonym">Felis canadensis</name>
    <dbReference type="NCBI Taxonomy" id="61383"/>
    <lineage>
        <taxon>Eukaryota</taxon>
        <taxon>Metazoa</taxon>
        <taxon>Chordata</taxon>
        <taxon>Craniata</taxon>
        <taxon>Vertebrata</taxon>
        <taxon>Euteleostomi</taxon>
        <taxon>Mammalia</taxon>
        <taxon>Eutheria</taxon>
        <taxon>Laurasiatheria</taxon>
        <taxon>Carnivora</taxon>
        <taxon>Feliformia</taxon>
        <taxon>Felidae</taxon>
        <taxon>Felinae</taxon>
        <taxon>Lynx</taxon>
    </lineage>
</organism>
<gene>
    <name evidence="11" type="primary">MEAK7</name>
</gene>
<sequence>MLVRKGRAQLSVLRRRHVIKTDGRVSSRVDGTRRKETSLAAGGTDLTRMSRRVGILHRCRWALGHLLLLDSFSLVLRPVVPRGTALYRLSSATCSPHAGLEAGRNSPRRVPSRKMAKGEFCRIQGDMGNSRSQSGPRFCSQFLPAEQAEIDGLFDALSSEKQRPDTSPRSFSLRAVKSHLGEALPPEMVTRLYDGMRSLDLPGKAKAPSESVSREQFTMFMSHLLKGSSEEKSLVIMKMISATEGPVKAREVQKFTEDLVGSVVHVLNYRQELRGWTQKRGPGPPPGVQVLAAQLFSEMELRGSEELPGPQQLDRDCDRAVIEDWVFRAPHVATFLSVVIHRGFLLPRLSLDLAPLVPERHVDQERVFESILDVPSVIYVNAHLPRERRHRWHLLFSSELHGHSFAQLCGRITHQGPCVLLLEDRDGHVFGGFASCSWEVKPQFQGDDRCFLFSTSPRMAVYTSTGYNDHYMYLNHGQQTIPNGLGMGGQHNYFGLWVDVDFGKGHSKAKPKCTTYHSPQLSAQEDFRFEKMEVWAVGEAPGSQQVSAGRRSACRVSAGRLSSLHVSALRVLSLSSPPVACRLSTGRLSSPRVSALRLLSLPFPRVACRLSVGRLSFLSVSPVSPRLCSLHVACRLSVCCLSALCALPLCSCIWRRFIRNSFPAAAAGPRDARG</sequence>
<dbReference type="GO" id="GO:0005634">
    <property type="term" value="C:nucleus"/>
    <property type="evidence" value="ECO:0007669"/>
    <property type="project" value="TreeGrafter"/>
</dbReference>
<keyword evidence="12" id="KW-1185">Reference proteome</keyword>
<evidence type="ECO:0000256" key="4">
    <source>
        <dbReference type="ARBA" id="ARBA00022490"/>
    </source>
</evidence>
<evidence type="ECO:0000256" key="9">
    <source>
        <dbReference type="ARBA" id="ARBA00042134"/>
    </source>
</evidence>
<dbReference type="Proteomes" id="UP000472241">
    <property type="component" value="Unplaced"/>
</dbReference>
<evidence type="ECO:0000256" key="6">
    <source>
        <dbReference type="ARBA" id="ARBA00023228"/>
    </source>
</evidence>
<evidence type="ECO:0000256" key="8">
    <source>
        <dbReference type="ARBA" id="ARBA00041780"/>
    </source>
</evidence>
<comment type="subcellular location">
    <subcellularLocation>
        <location evidence="3">Cytoplasm</location>
    </subcellularLocation>
    <subcellularLocation>
        <location evidence="2">Lysosome</location>
    </subcellularLocation>
    <subcellularLocation>
        <location evidence="1">Membrane</location>
    </subcellularLocation>
</comment>
<evidence type="ECO:0000256" key="2">
    <source>
        <dbReference type="ARBA" id="ARBA00004371"/>
    </source>
</evidence>
<dbReference type="PROSITE" id="PS51886">
    <property type="entry name" value="TLDC"/>
    <property type="match status" value="1"/>
</dbReference>
<evidence type="ECO:0000259" key="10">
    <source>
        <dbReference type="PROSITE" id="PS51886"/>
    </source>
</evidence>
<dbReference type="Pfam" id="PF07534">
    <property type="entry name" value="TLD"/>
    <property type="match status" value="1"/>
</dbReference>
<keyword evidence="4" id="KW-0963">Cytoplasm</keyword>
<reference evidence="11" key="1">
    <citation type="submission" date="2025-08" db="UniProtKB">
        <authorList>
            <consortium name="Ensembl"/>
        </authorList>
    </citation>
    <scope>IDENTIFICATION</scope>
</reference>